<evidence type="ECO:0000256" key="1">
    <source>
        <dbReference type="SAM" id="MobiDB-lite"/>
    </source>
</evidence>
<dbReference type="KEGG" id="ftj:FTUN_7806"/>
<dbReference type="Proteomes" id="UP000503447">
    <property type="component" value="Chromosome"/>
</dbReference>
<accession>A0A6M5Z404</accession>
<dbReference type="PROSITE" id="PS51257">
    <property type="entry name" value="PROKAR_LIPOPROTEIN"/>
    <property type="match status" value="1"/>
</dbReference>
<gene>
    <name evidence="2" type="ORF">FTUN_7806</name>
</gene>
<keyword evidence="3" id="KW-1185">Reference proteome</keyword>
<sequence>MRFVKPVLQAVFVISMASGCGSDSKPTVAPQAANSSDKAGNNKDAKLKGGKPYQAPGAAPKE</sequence>
<evidence type="ECO:0000313" key="2">
    <source>
        <dbReference type="EMBL" id="QJX00182.1"/>
    </source>
</evidence>
<proteinExistence type="predicted"/>
<organism evidence="2 3">
    <name type="scientific">Frigoriglobus tundricola</name>
    <dbReference type="NCBI Taxonomy" id="2774151"/>
    <lineage>
        <taxon>Bacteria</taxon>
        <taxon>Pseudomonadati</taxon>
        <taxon>Planctomycetota</taxon>
        <taxon>Planctomycetia</taxon>
        <taxon>Gemmatales</taxon>
        <taxon>Gemmataceae</taxon>
        <taxon>Frigoriglobus</taxon>
    </lineage>
</organism>
<protein>
    <submittedName>
        <fullName evidence="2">Uncharacterized protein</fullName>
    </submittedName>
</protein>
<reference evidence="3" key="1">
    <citation type="submission" date="2020-05" db="EMBL/GenBank/DDBJ databases">
        <title>Frigoriglobus tundricola gen. nov., sp. nov., a psychrotolerant cellulolytic planctomycete of the family Gemmataceae with two divergent copies of 16S rRNA gene.</title>
        <authorList>
            <person name="Kulichevskaya I.S."/>
            <person name="Ivanova A.A."/>
            <person name="Naumoff D.G."/>
            <person name="Beletsky A.V."/>
            <person name="Rijpstra W.I.C."/>
            <person name="Sinninghe Damste J.S."/>
            <person name="Mardanov A.V."/>
            <person name="Ravin N.V."/>
            <person name="Dedysh S.N."/>
        </authorList>
    </citation>
    <scope>NUCLEOTIDE SEQUENCE [LARGE SCALE GENOMIC DNA]</scope>
    <source>
        <strain evidence="3">PL17</strain>
    </source>
</reference>
<evidence type="ECO:0000313" key="3">
    <source>
        <dbReference type="Proteomes" id="UP000503447"/>
    </source>
</evidence>
<feature type="region of interest" description="Disordered" evidence="1">
    <location>
        <begin position="20"/>
        <end position="62"/>
    </location>
</feature>
<name>A0A6M5Z404_9BACT</name>
<dbReference type="AlphaFoldDB" id="A0A6M5Z404"/>
<dbReference type="EMBL" id="CP053452">
    <property type="protein sequence ID" value="QJX00182.1"/>
    <property type="molecule type" value="Genomic_DNA"/>
</dbReference>